<dbReference type="InterPro" id="IPR011990">
    <property type="entry name" value="TPR-like_helical_dom_sf"/>
</dbReference>
<dbReference type="Proteomes" id="UP001597509">
    <property type="component" value="Unassembled WGS sequence"/>
</dbReference>
<evidence type="ECO:0000313" key="9">
    <source>
        <dbReference type="Proteomes" id="UP001597509"/>
    </source>
</evidence>
<reference evidence="9" key="1">
    <citation type="journal article" date="2019" name="Int. J. Syst. Evol. Microbiol.">
        <title>The Global Catalogue of Microorganisms (GCM) 10K type strain sequencing project: providing services to taxonomists for standard genome sequencing and annotation.</title>
        <authorList>
            <consortium name="The Broad Institute Genomics Platform"/>
            <consortium name="The Broad Institute Genome Sequencing Center for Infectious Disease"/>
            <person name="Wu L."/>
            <person name="Ma J."/>
        </authorList>
    </citation>
    <scope>NUCLEOTIDE SEQUENCE [LARGE SCALE GENOMIC DNA]</scope>
    <source>
        <strain evidence="9">KCTC 22209</strain>
    </source>
</reference>
<keyword evidence="4" id="KW-0472">Membrane</keyword>
<dbReference type="RefSeq" id="WP_380923848.1">
    <property type="nucleotide sequence ID" value="NZ_JBHUPE010000013.1"/>
</dbReference>
<evidence type="ECO:0000256" key="4">
    <source>
        <dbReference type="ARBA" id="ARBA00023136"/>
    </source>
</evidence>
<accession>A0ABW5Z1F8</accession>
<comment type="subcellular location">
    <subcellularLocation>
        <location evidence="1">Cell outer membrane</location>
    </subcellularLocation>
</comment>
<dbReference type="Pfam" id="PF14322">
    <property type="entry name" value="SusD-like_3"/>
    <property type="match status" value="1"/>
</dbReference>
<evidence type="ECO:0000259" key="7">
    <source>
        <dbReference type="Pfam" id="PF14322"/>
    </source>
</evidence>
<dbReference type="EMBL" id="JBHUPE010000013">
    <property type="protein sequence ID" value="MFD2906659.1"/>
    <property type="molecule type" value="Genomic_DNA"/>
</dbReference>
<keyword evidence="9" id="KW-1185">Reference proteome</keyword>
<evidence type="ECO:0000256" key="1">
    <source>
        <dbReference type="ARBA" id="ARBA00004442"/>
    </source>
</evidence>
<evidence type="ECO:0000256" key="3">
    <source>
        <dbReference type="ARBA" id="ARBA00022729"/>
    </source>
</evidence>
<evidence type="ECO:0000313" key="8">
    <source>
        <dbReference type="EMBL" id="MFD2906659.1"/>
    </source>
</evidence>
<dbReference type="PROSITE" id="PS51257">
    <property type="entry name" value="PROKAR_LIPOPROTEIN"/>
    <property type="match status" value="1"/>
</dbReference>
<dbReference type="SUPFAM" id="SSF48452">
    <property type="entry name" value="TPR-like"/>
    <property type="match status" value="1"/>
</dbReference>
<keyword evidence="5" id="KW-0998">Cell outer membrane</keyword>
<feature type="domain" description="RagB/SusD" evidence="6">
    <location>
        <begin position="351"/>
        <end position="460"/>
    </location>
</feature>
<proteinExistence type="inferred from homology"/>
<sequence>MKIKKLAYILGVTALVLSTSSCEKFLNVTPIDALSGNNFWETKKDVEGYTNGIYLRLKNKIGNTALLPSLEIRGNWIGSLSGPATYLNLIYNNLKGIISGGDSFDGVIRENMSWKGWYDVIAASNILHDEVGKMPDAIITASEKKRYQAEAVFTRNLSYMYICKMFGDAIYYTEAYNSKPLPRLPQLEVLKKCIADMSAAKDDLPVKYPEASLLGLRPTRASAVALLMHLNMWAAAWDTADKSVYYKAVTALGEELKTYTDYRLLPITVENTKRIFKGRSPENLFSILQDYNYGETFSDYANYSYFFSHYPYRGTVTTTTSRMAYQGNYLEKLYPAGISDQRRTLWFDNVSENSLTFQFKKFINTYARGSGSGVTMVSDDSAIIFRLSDAILLVAEAHAELGQETEAKAFLNQIRLNAGATEITTGGETLKDDIFKERCRELIGEGQYYFDLVRTKRVVNSEFANAPMSVGNFNNGAWTWPLIITAEERSANPGLIGNNFWN</sequence>
<comment type="similarity">
    <text evidence="2">Belongs to the SusD family.</text>
</comment>
<name>A0ABW5Z1F8_9SPHI</name>
<dbReference type="InterPro" id="IPR012944">
    <property type="entry name" value="SusD_RagB_dom"/>
</dbReference>
<dbReference type="Pfam" id="PF07980">
    <property type="entry name" value="SusD_RagB"/>
    <property type="match status" value="1"/>
</dbReference>
<dbReference type="InterPro" id="IPR033985">
    <property type="entry name" value="SusD-like_N"/>
</dbReference>
<protein>
    <submittedName>
        <fullName evidence="8">RagB/SusD family nutrient uptake outer membrane protein</fullName>
    </submittedName>
</protein>
<evidence type="ECO:0000256" key="2">
    <source>
        <dbReference type="ARBA" id="ARBA00006275"/>
    </source>
</evidence>
<keyword evidence="3" id="KW-0732">Signal</keyword>
<evidence type="ECO:0000256" key="5">
    <source>
        <dbReference type="ARBA" id="ARBA00023237"/>
    </source>
</evidence>
<evidence type="ECO:0000259" key="6">
    <source>
        <dbReference type="Pfam" id="PF07980"/>
    </source>
</evidence>
<organism evidence="8 9">
    <name type="scientific">Sphingobacterium anhuiense</name>
    <dbReference type="NCBI Taxonomy" id="493780"/>
    <lineage>
        <taxon>Bacteria</taxon>
        <taxon>Pseudomonadati</taxon>
        <taxon>Bacteroidota</taxon>
        <taxon>Sphingobacteriia</taxon>
        <taxon>Sphingobacteriales</taxon>
        <taxon>Sphingobacteriaceae</taxon>
        <taxon>Sphingobacterium</taxon>
    </lineage>
</organism>
<dbReference type="Gene3D" id="1.25.40.390">
    <property type="match status" value="1"/>
</dbReference>
<feature type="domain" description="SusD-like N-terminal" evidence="7">
    <location>
        <begin position="111"/>
        <end position="227"/>
    </location>
</feature>
<gene>
    <name evidence="8" type="ORF">ACFS6I_22215</name>
</gene>
<comment type="caution">
    <text evidence="8">The sequence shown here is derived from an EMBL/GenBank/DDBJ whole genome shotgun (WGS) entry which is preliminary data.</text>
</comment>